<gene>
    <name evidence="6" type="ORF">C2L80_06580</name>
</gene>
<dbReference type="PANTHER" id="PTHR43400">
    <property type="entry name" value="FUMARATE REDUCTASE"/>
    <property type="match status" value="1"/>
</dbReference>
<keyword evidence="2" id="KW-0285">Flavoprotein</keyword>
<evidence type="ECO:0000256" key="3">
    <source>
        <dbReference type="ARBA" id="ARBA00022827"/>
    </source>
</evidence>
<dbReference type="InterPro" id="IPR036188">
    <property type="entry name" value="FAD/NAD-bd_sf"/>
</dbReference>
<dbReference type="InterPro" id="IPR003953">
    <property type="entry name" value="FAD-dep_OxRdtase_2_FAD-bd"/>
</dbReference>
<evidence type="ECO:0000256" key="4">
    <source>
        <dbReference type="ARBA" id="ARBA00023002"/>
    </source>
</evidence>
<dbReference type="AlphaFoldDB" id="A0A2K2U571"/>
<keyword evidence="4" id="KW-0560">Oxidoreductase</keyword>
<dbReference type="GO" id="GO:0033765">
    <property type="term" value="F:steroid dehydrogenase activity, acting on the CH-CH group of donors"/>
    <property type="evidence" value="ECO:0007669"/>
    <property type="project" value="UniProtKB-ARBA"/>
</dbReference>
<proteinExistence type="predicted"/>
<comment type="caution">
    <text evidence="6">The sequence shown here is derived from an EMBL/GenBank/DDBJ whole genome shotgun (WGS) entry which is preliminary data.</text>
</comment>
<dbReference type="Gene3D" id="3.90.700.10">
    <property type="entry name" value="Succinate dehydrogenase/fumarate reductase flavoprotein, catalytic domain"/>
    <property type="match status" value="1"/>
</dbReference>
<keyword evidence="7" id="KW-1185">Reference proteome</keyword>
<dbReference type="PANTHER" id="PTHR43400:SF10">
    <property type="entry name" value="3-OXOSTEROID 1-DEHYDROGENASE"/>
    <property type="match status" value="1"/>
</dbReference>
<dbReference type="PRINTS" id="PR00411">
    <property type="entry name" value="PNDRDTASEI"/>
</dbReference>
<dbReference type="InterPro" id="IPR027477">
    <property type="entry name" value="Succ_DH/fumarate_Rdtase_cat_sf"/>
</dbReference>
<evidence type="ECO:0000259" key="5">
    <source>
        <dbReference type="Pfam" id="PF00890"/>
    </source>
</evidence>
<dbReference type="InterPro" id="IPR050315">
    <property type="entry name" value="FAD-oxidoreductase_2"/>
</dbReference>
<keyword evidence="3" id="KW-0274">FAD</keyword>
<feature type="domain" description="FAD-dependent oxidoreductase 2 FAD-binding" evidence="5">
    <location>
        <begin position="109"/>
        <end position="572"/>
    </location>
</feature>
<evidence type="ECO:0000313" key="6">
    <source>
        <dbReference type="EMBL" id="PNV65419.1"/>
    </source>
</evidence>
<dbReference type="Proteomes" id="UP000236488">
    <property type="component" value="Unassembled WGS sequence"/>
</dbReference>
<organism evidence="6 7">
    <name type="scientific">Rubneribacter badeniensis</name>
    <dbReference type="NCBI Taxonomy" id="2070688"/>
    <lineage>
        <taxon>Bacteria</taxon>
        <taxon>Bacillati</taxon>
        <taxon>Actinomycetota</taxon>
        <taxon>Coriobacteriia</taxon>
        <taxon>Eggerthellales</taxon>
        <taxon>Eggerthellaceae</taxon>
        <taxon>Rubneribacter</taxon>
    </lineage>
</organism>
<comment type="cofactor">
    <cofactor evidence="1">
        <name>FAD</name>
        <dbReference type="ChEBI" id="CHEBI:57692"/>
    </cofactor>
</comment>
<sequence length="603" mass="64514">MVKRHSGSQSAAQDPTSARGFSRRAFLKLGAVGAAGAAAAGLAGCAPSGSGGAADGAASGTAGSGAGADGAIGSSEAVIKLTDAMPTWSFMIPPDPVDENEIGETIENDIIMVGGGMSGFTTAVSAAEQGVKVTLFSASSAPISRGGSNYARNSKVMKELGIEPFDPVPFYYHEMRAASFAIDQRKWMRGYNNSEEAMDWMIDIARESGLEVIMERDNTFDLGPNYAHAFSTLGDSSMVSTGQQGAVEALEAKAKEYGVQIVYDTKAEYLEREGDKTGRVTGVVASKMDGSGYVRFKANQAVVLATGDFSSNKEMLAAYCPMVLPLVGYEQGEIDYNTSFNLTGIYGGDGQKMGLWAGAAWQHAYPAAPMMQGAWGGSHEPCGFHMGLNVNMNTERYQREDISAPYSSNHLLSQPQHIAYGIWTANYPQAILDKGHEWYTFGMDYTLPALTPDELVAMWDAGVEDGSYYKADTLDDLADQLGLDAEKLKAVVARYNELCDAGVDEDFHKNPDFLVRIEEDGPFYAAQNYATFMTVMGGLRTSVNMEVCDENDEPIPGLFNVGAMVGDMYANTYNFAIPGNSYGINCLTFGYLLGRDLAAGRLG</sequence>
<dbReference type="SUPFAM" id="SSF51905">
    <property type="entry name" value="FAD/NAD(P)-binding domain"/>
    <property type="match status" value="1"/>
</dbReference>
<dbReference type="SUPFAM" id="SSF56425">
    <property type="entry name" value="Succinate dehydrogenase/fumarate reductase flavoprotein, catalytic domain"/>
    <property type="match status" value="1"/>
</dbReference>
<dbReference type="Pfam" id="PF00890">
    <property type="entry name" value="FAD_binding_2"/>
    <property type="match status" value="1"/>
</dbReference>
<evidence type="ECO:0000256" key="2">
    <source>
        <dbReference type="ARBA" id="ARBA00022630"/>
    </source>
</evidence>
<dbReference type="GO" id="GO:0008202">
    <property type="term" value="P:steroid metabolic process"/>
    <property type="evidence" value="ECO:0007669"/>
    <property type="project" value="UniProtKB-ARBA"/>
</dbReference>
<reference evidence="6 7" key="1">
    <citation type="journal article" date="2018" name="Int. J. Syst. Evol. Microbiol.">
        <title>Rubneribacter badeniensis gen. nov., sp. nov. and Enteroscipio rubneri gen. nov., sp. nov., new members of the Eggerthellaceae isolated from human faeces.</title>
        <authorList>
            <person name="Danylec N."/>
            <person name="Gobl A."/>
            <person name="Stoll D.A."/>
            <person name="Hetzer B."/>
            <person name="Kulling S.E."/>
            <person name="Huch M."/>
        </authorList>
    </citation>
    <scope>NUCLEOTIDE SEQUENCE [LARGE SCALE GENOMIC DNA]</scope>
    <source>
        <strain evidence="6 7">ResAG-85</strain>
    </source>
</reference>
<dbReference type="PROSITE" id="PS51318">
    <property type="entry name" value="TAT"/>
    <property type="match status" value="1"/>
</dbReference>
<evidence type="ECO:0000313" key="7">
    <source>
        <dbReference type="Proteomes" id="UP000236488"/>
    </source>
</evidence>
<evidence type="ECO:0000256" key="1">
    <source>
        <dbReference type="ARBA" id="ARBA00001974"/>
    </source>
</evidence>
<dbReference type="EMBL" id="PPEL01000031">
    <property type="protein sequence ID" value="PNV65419.1"/>
    <property type="molecule type" value="Genomic_DNA"/>
</dbReference>
<name>A0A2K2U571_9ACTN</name>
<dbReference type="RefSeq" id="WP_103262879.1">
    <property type="nucleotide sequence ID" value="NZ_PPEL01000031.1"/>
</dbReference>
<accession>A0A2K2U571</accession>
<dbReference type="Gene3D" id="3.50.50.60">
    <property type="entry name" value="FAD/NAD(P)-binding domain"/>
    <property type="match status" value="1"/>
</dbReference>
<dbReference type="InterPro" id="IPR006311">
    <property type="entry name" value="TAT_signal"/>
</dbReference>
<protein>
    <submittedName>
        <fullName evidence="6">FAD-binding protein</fullName>
    </submittedName>
</protein>